<accession>A0A9X1FD23</accession>
<protein>
    <recommendedName>
        <fullName evidence="1">HD-CE domain-containing protein</fullName>
    </recommendedName>
</protein>
<dbReference type="InterPro" id="IPR056471">
    <property type="entry name" value="HD-CE"/>
</dbReference>
<comment type="caution">
    <text evidence="2">The sequence shown here is derived from an EMBL/GenBank/DDBJ whole genome shotgun (WGS) entry which is preliminary data.</text>
</comment>
<evidence type="ECO:0000313" key="3">
    <source>
        <dbReference type="Proteomes" id="UP001138894"/>
    </source>
</evidence>
<dbReference type="Pfam" id="PF24391">
    <property type="entry name" value="HD-CE"/>
    <property type="match status" value="1"/>
</dbReference>
<gene>
    <name evidence="2" type="ORF">KCG49_15860</name>
</gene>
<evidence type="ECO:0000313" key="2">
    <source>
        <dbReference type="EMBL" id="MBV7270665.1"/>
    </source>
</evidence>
<dbReference type="Proteomes" id="UP001138894">
    <property type="component" value="Unassembled WGS sequence"/>
</dbReference>
<organism evidence="2 3">
    <name type="scientific">Winogradskyella luteola</name>
    <dbReference type="NCBI Taxonomy" id="2828330"/>
    <lineage>
        <taxon>Bacteria</taxon>
        <taxon>Pseudomonadati</taxon>
        <taxon>Bacteroidota</taxon>
        <taxon>Flavobacteriia</taxon>
        <taxon>Flavobacteriales</taxon>
        <taxon>Flavobacteriaceae</taxon>
        <taxon>Winogradskyella</taxon>
    </lineage>
</organism>
<dbReference type="RefSeq" id="WP_218547904.1">
    <property type="nucleotide sequence ID" value="NZ_JAGSPD010000021.1"/>
</dbReference>
<sequence length="359" mass="41709">MDIEYNESIESEFLKFNDDLRGFPLDNNYVRIYEDFKDKFDKEVHPEIKTKILEIEKEGYYNDHGVDHIRMVIQRVSWLLNNLNVSFVKEESNKFYISPYELFILLVAIQLHDTGHLIASRKEHARKGAELLTKFDNGKILSSGERQTISNIAKAHGGKDDPIGKLPIDDDISHKTIRPQFLAALLRLGDELSEDQTRASNFLLDIDEMVPTSIIYHLYSASLQSVKINGNELKLKFYISDEVLIKKYQVQTKDGIIEKFLLDEVYDRTFKTFTESLYCSRFLPEKCRINSVKVNINLYSKSNDQNFKQLAYELRDSIYPSINKKIIFTNNEALYENGNKIDGDYVCNLITKDKVNESI</sequence>
<keyword evidence="3" id="KW-1185">Reference proteome</keyword>
<evidence type="ECO:0000259" key="1">
    <source>
        <dbReference type="Pfam" id="PF24391"/>
    </source>
</evidence>
<name>A0A9X1FD23_9FLAO</name>
<dbReference type="EMBL" id="JAGSPD010000021">
    <property type="protein sequence ID" value="MBV7270665.1"/>
    <property type="molecule type" value="Genomic_DNA"/>
</dbReference>
<reference evidence="2" key="1">
    <citation type="submission" date="2021-04" db="EMBL/GenBank/DDBJ databases">
        <authorList>
            <person name="Pira H."/>
            <person name="Risdian C."/>
            <person name="Wink J."/>
        </authorList>
    </citation>
    <scope>NUCLEOTIDE SEQUENCE</scope>
    <source>
        <strain evidence="2">WHY3</strain>
    </source>
</reference>
<proteinExistence type="predicted"/>
<feature type="domain" description="HD-CE" evidence="1">
    <location>
        <begin position="60"/>
        <end position="238"/>
    </location>
</feature>
<dbReference type="AlphaFoldDB" id="A0A9X1FD23"/>